<evidence type="ECO:0000313" key="1">
    <source>
        <dbReference type="EMBL" id="KYO24304.1"/>
    </source>
</evidence>
<protein>
    <submittedName>
        <fullName evidence="1">Uncharacterized protein</fullName>
    </submittedName>
</protein>
<organism evidence="1 2">
    <name type="scientific">Alligator mississippiensis</name>
    <name type="common">American alligator</name>
    <dbReference type="NCBI Taxonomy" id="8496"/>
    <lineage>
        <taxon>Eukaryota</taxon>
        <taxon>Metazoa</taxon>
        <taxon>Chordata</taxon>
        <taxon>Craniata</taxon>
        <taxon>Vertebrata</taxon>
        <taxon>Euteleostomi</taxon>
        <taxon>Archelosauria</taxon>
        <taxon>Archosauria</taxon>
        <taxon>Crocodylia</taxon>
        <taxon>Alligatoridae</taxon>
        <taxon>Alligatorinae</taxon>
        <taxon>Alligator</taxon>
    </lineage>
</organism>
<comment type="caution">
    <text evidence="1">The sequence shown here is derived from an EMBL/GenBank/DDBJ whole genome shotgun (WGS) entry which is preliminary data.</text>
</comment>
<proteinExistence type="predicted"/>
<dbReference type="Proteomes" id="UP000050525">
    <property type="component" value="Unassembled WGS sequence"/>
</dbReference>
<gene>
    <name evidence="1" type="ORF">Y1Q_0004331</name>
</gene>
<reference evidence="1 2" key="1">
    <citation type="journal article" date="2012" name="Genome Biol.">
        <title>Sequencing three crocodilian genomes to illuminate the evolution of archosaurs and amniotes.</title>
        <authorList>
            <person name="St John J.A."/>
            <person name="Braun E.L."/>
            <person name="Isberg S.R."/>
            <person name="Miles L.G."/>
            <person name="Chong A.Y."/>
            <person name="Gongora J."/>
            <person name="Dalzell P."/>
            <person name="Moran C."/>
            <person name="Bed'hom B."/>
            <person name="Abzhanov A."/>
            <person name="Burgess S.C."/>
            <person name="Cooksey A.M."/>
            <person name="Castoe T.A."/>
            <person name="Crawford N.G."/>
            <person name="Densmore L.D."/>
            <person name="Drew J.C."/>
            <person name="Edwards S.V."/>
            <person name="Faircloth B.C."/>
            <person name="Fujita M.K."/>
            <person name="Greenwold M.J."/>
            <person name="Hoffmann F.G."/>
            <person name="Howard J.M."/>
            <person name="Iguchi T."/>
            <person name="Janes D.E."/>
            <person name="Khan S.Y."/>
            <person name="Kohno S."/>
            <person name="de Koning A.J."/>
            <person name="Lance S.L."/>
            <person name="McCarthy F.M."/>
            <person name="McCormack J.E."/>
            <person name="Merchant M.E."/>
            <person name="Peterson D.G."/>
            <person name="Pollock D.D."/>
            <person name="Pourmand N."/>
            <person name="Raney B.J."/>
            <person name="Roessler K.A."/>
            <person name="Sanford J.R."/>
            <person name="Sawyer R.H."/>
            <person name="Schmidt C.J."/>
            <person name="Triplett E.W."/>
            <person name="Tuberville T.D."/>
            <person name="Venegas-Anaya M."/>
            <person name="Howard J.T."/>
            <person name="Jarvis E.D."/>
            <person name="Guillette L.J.Jr."/>
            <person name="Glenn T.C."/>
            <person name="Green R.E."/>
            <person name="Ray D.A."/>
        </authorList>
    </citation>
    <scope>NUCLEOTIDE SEQUENCE [LARGE SCALE GENOMIC DNA]</scope>
    <source>
        <strain evidence="1">KSC_2009_1</strain>
    </source>
</reference>
<dbReference type="EMBL" id="AKHW03006099">
    <property type="protein sequence ID" value="KYO24304.1"/>
    <property type="molecule type" value="Genomic_DNA"/>
</dbReference>
<evidence type="ECO:0000313" key="2">
    <source>
        <dbReference type="Proteomes" id="UP000050525"/>
    </source>
</evidence>
<accession>A0A151MIF5</accession>
<dbReference type="AlphaFoldDB" id="A0A151MIF5"/>
<keyword evidence="2" id="KW-1185">Reference proteome</keyword>
<dbReference type="STRING" id="8496.A0A151MIF5"/>
<name>A0A151MIF5_ALLMI</name>
<sequence length="280" mass="32613">MGKGHPEDLVQGQKGQGRGMPDFLLFLWAKYASMICKLATDTEAKTACLVRYFAEHILRHWGVFTPTTHKPWIMGTLWFYMTLSQCHSVYGLQNAGPATMRSHRKTQETVRLRDTMLPMDRLLGDECQAMWERIHHKDLCKDHKDLNWLIAHQALPVRARRHRKEHMGRPSCPWPNCHGATETIKHFLWLCTCTKEVWKRVKQLCEAVTSVSQLTREAALYGQLAKHQGNPPSRFDQFASCNRNALWKARNLLLYRQMDVEVVGCVKMALSELWTHYQNW</sequence>